<dbReference type="Pfam" id="PF22522">
    <property type="entry name" value="DUF6998"/>
    <property type="match status" value="1"/>
</dbReference>
<proteinExistence type="predicted"/>
<dbReference type="AlphaFoldDB" id="A0A6G4QV20"/>
<feature type="domain" description="DUF6998" evidence="1">
    <location>
        <begin position="17"/>
        <end position="66"/>
    </location>
</feature>
<accession>A0A6G4QV20</accession>
<evidence type="ECO:0000259" key="1">
    <source>
        <dbReference type="Pfam" id="PF22522"/>
    </source>
</evidence>
<gene>
    <name evidence="2" type="ORF">G5B46_07620</name>
</gene>
<name>A0A6G4QV20_9CAUL</name>
<dbReference type="InterPro" id="IPR054267">
    <property type="entry name" value="DUF6998"/>
</dbReference>
<dbReference type="EMBL" id="JAAKGT010000002">
    <property type="protein sequence ID" value="NGM49470.1"/>
    <property type="molecule type" value="Genomic_DNA"/>
</dbReference>
<organism evidence="2">
    <name type="scientific">Caulobacter sp. 602-2</name>
    <dbReference type="NCBI Taxonomy" id="2710887"/>
    <lineage>
        <taxon>Bacteria</taxon>
        <taxon>Pseudomonadati</taxon>
        <taxon>Pseudomonadota</taxon>
        <taxon>Alphaproteobacteria</taxon>
        <taxon>Caulobacterales</taxon>
        <taxon>Caulobacteraceae</taxon>
        <taxon>Caulobacter</taxon>
    </lineage>
</organism>
<evidence type="ECO:0000313" key="2">
    <source>
        <dbReference type="EMBL" id="NGM49470.1"/>
    </source>
</evidence>
<reference evidence="2" key="1">
    <citation type="submission" date="2020-02" db="EMBL/GenBank/DDBJ databases">
        <authorList>
            <person name="Gao J."/>
            <person name="Sun J."/>
        </authorList>
    </citation>
    <scope>NUCLEOTIDE SEQUENCE</scope>
    <source>
        <strain evidence="2">602-2</strain>
    </source>
</reference>
<comment type="caution">
    <text evidence="2">The sequence shown here is derived from an EMBL/GenBank/DDBJ whole genome shotgun (WGS) entry which is preliminary data.</text>
</comment>
<sequence>MDELRERGVVRTGNSPVGDYGELLFARAFGWTLEGNSSAGHDATDADGVRYQIKARRLASPSASRQLSAIRRLEERTFDHLAAVLLDGSFKVLRAIIIPYAVVQSGARRRDHTNSWLFMLEDRVWKIPGVRDVTAELAVAQAAI</sequence>
<protein>
    <recommendedName>
        <fullName evidence="1">DUF6998 domain-containing protein</fullName>
    </recommendedName>
</protein>